<sequence length="86" mass="9664">MFPWVEALALATETTGFDGDDWLRRKQSNDQQANDDETSDKETTGFDGDDCLRRKQSNDQRANDDGTVNDDEGCCCRRAPGWMRGG</sequence>
<organism evidence="2 3">
    <name type="scientific">Linum trigynum</name>
    <dbReference type="NCBI Taxonomy" id="586398"/>
    <lineage>
        <taxon>Eukaryota</taxon>
        <taxon>Viridiplantae</taxon>
        <taxon>Streptophyta</taxon>
        <taxon>Embryophyta</taxon>
        <taxon>Tracheophyta</taxon>
        <taxon>Spermatophyta</taxon>
        <taxon>Magnoliopsida</taxon>
        <taxon>eudicotyledons</taxon>
        <taxon>Gunneridae</taxon>
        <taxon>Pentapetalae</taxon>
        <taxon>rosids</taxon>
        <taxon>fabids</taxon>
        <taxon>Malpighiales</taxon>
        <taxon>Linaceae</taxon>
        <taxon>Linum</taxon>
    </lineage>
</organism>
<dbReference type="AlphaFoldDB" id="A0AAV2FUX0"/>
<evidence type="ECO:0000313" key="3">
    <source>
        <dbReference type="Proteomes" id="UP001497516"/>
    </source>
</evidence>
<evidence type="ECO:0000313" key="2">
    <source>
        <dbReference type="EMBL" id="CAL1401180.1"/>
    </source>
</evidence>
<dbReference type="Proteomes" id="UP001497516">
    <property type="component" value="Chromosome 7"/>
</dbReference>
<reference evidence="2 3" key="1">
    <citation type="submission" date="2024-04" db="EMBL/GenBank/DDBJ databases">
        <authorList>
            <person name="Fracassetti M."/>
        </authorList>
    </citation>
    <scope>NUCLEOTIDE SEQUENCE [LARGE SCALE GENOMIC DNA]</scope>
</reference>
<keyword evidence="3" id="KW-1185">Reference proteome</keyword>
<proteinExistence type="predicted"/>
<dbReference type="EMBL" id="OZ034820">
    <property type="protein sequence ID" value="CAL1401180.1"/>
    <property type="molecule type" value="Genomic_DNA"/>
</dbReference>
<feature type="region of interest" description="Disordered" evidence="1">
    <location>
        <begin position="16"/>
        <end position="74"/>
    </location>
</feature>
<evidence type="ECO:0000256" key="1">
    <source>
        <dbReference type="SAM" id="MobiDB-lite"/>
    </source>
</evidence>
<gene>
    <name evidence="2" type="ORF">LTRI10_LOCUS41256</name>
</gene>
<accession>A0AAV2FUX0</accession>
<feature type="compositionally biased region" description="Basic and acidic residues" evidence="1">
    <location>
        <begin position="40"/>
        <end position="64"/>
    </location>
</feature>
<name>A0AAV2FUX0_9ROSI</name>
<protein>
    <submittedName>
        <fullName evidence="2">Uncharacterized protein</fullName>
    </submittedName>
</protein>